<accession>A0A1C7LRX1</accession>
<keyword evidence="2" id="KW-1185">Reference proteome</keyword>
<feature type="non-terminal residue" evidence="1">
    <location>
        <position position="213"/>
    </location>
</feature>
<evidence type="ECO:0000313" key="2">
    <source>
        <dbReference type="Proteomes" id="UP000093000"/>
    </source>
</evidence>
<reference evidence="1 2" key="1">
    <citation type="submission" date="2016-03" db="EMBL/GenBank/DDBJ databases">
        <title>Choanephora cucurbitarum.</title>
        <authorList>
            <person name="Min B."/>
            <person name="Park H."/>
            <person name="Park J.-H."/>
            <person name="Shin H.-D."/>
            <person name="Choi I.-G."/>
        </authorList>
    </citation>
    <scope>NUCLEOTIDE SEQUENCE [LARGE SCALE GENOMIC DNA]</scope>
    <source>
        <strain evidence="1 2">KUS-F28377</strain>
    </source>
</reference>
<protein>
    <submittedName>
        <fullName evidence="1">Uncharacterized protein</fullName>
    </submittedName>
</protein>
<organism evidence="1 2">
    <name type="scientific">Choanephora cucurbitarum</name>
    <dbReference type="NCBI Taxonomy" id="101091"/>
    <lineage>
        <taxon>Eukaryota</taxon>
        <taxon>Fungi</taxon>
        <taxon>Fungi incertae sedis</taxon>
        <taxon>Mucoromycota</taxon>
        <taxon>Mucoromycotina</taxon>
        <taxon>Mucoromycetes</taxon>
        <taxon>Mucorales</taxon>
        <taxon>Mucorineae</taxon>
        <taxon>Choanephoraceae</taxon>
        <taxon>Choanephoroideae</taxon>
        <taxon>Choanephora</taxon>
    </lineage>
</organism>
<dbReference type="InParanoid" id="A0A1C7LRX1"/>
<dbReference type="AlphaFoldDB" id="A0A1C7LRX1"/>
<comment type="caution">
    <text evidence="1">The sequence shown here is derived from an EMBL/GenBank/DDBJ whole genome shotgun (WGS) entry which is preliminary data.</text>
</comment>
<name>A0A1C7LRX1_9FUNG</name>
<dbReference type="Proteomes" id="UP000093000">
    <property type="component" value="Unassembled WGS sequence"/>
</dbReference>
<sequence length="213" mass="24325">MTEPDSGPETLTDTTSIAIEIPSFPYIQENLSREWTVSSDFREESNRRAARKKRLDIDVSKKVYPVSCEDYGDTTTLMLDISSKKEYMAYVTKHYHDSNSAEYSMVDKAYLGYPSYDGSIVKATFSLTIRSLDEVHPSLPYSHHTIDVTSMFVKARDYSVYSISISNDGKWISLSCFDPSIDHKYRAIYEMEKDRTIKRIKLTGEIADVPGYG</sequence>
<proteinExistence type="predicted"/>
<dbReference type="EMBL" id="LUGH01002678">
    <property type="protein sequence ID" value="OBZ67288.1"/>
    <property type="molecule type" value="Genomic_DNA"/>
</dbReference>
<dbReference type="OrthoDB" id="2377581at2759"/>
<gene>
    <name evidence="1" type="ORF">A0J61_11909</name>
</gene>
<evidence type="ECO:0000313" key="1">
    <source>
        <dbReference type="EMBL" id="OBZ67288.1"/>
    </source>
</evidence>